<accession>A0A848G6R0</accession>
<dbReference type="AlphaFoldDB" id="A0A848G6R0"/>
<dbReference type="Proteomes" id="UP000580043">
    <property type="component" value="Unassembled WGS sequence"/>
</dbReference>
<dbReference type="CDD" id="cd00291">
    <property type="entry name" value="SirA_YedF_YeeD"/>
    <property type="match status" value="1"/>
</dbReference>
<dbReference type="SUPFAM" id="SSF64307">
    <property type="entry name" value="SirA-like"/>
    <property type="match status" value="1"/>
</dbReference>
<keyword evidence="3" id="KW-1185">Reference proteome</keyword>
<feature type="domain" description="DUF2249" evidence="1">
    <location>
        <begin position="24"/>
        <end position="89"/>
    </location>
</feature>
<keyword evidence="2" id="KW-0808">Transferase</keyword>
<comment type="caution">
    <text evidence="2">The sequence shown here is derived from an EMBL/GenBank/DDBJ whole genome shotgun (WGS) entry which is preliminary data.</text>
</comment>
<dbReference type="InterPro" id="IPR018720">
    <property type="entry name" value="DUF2249"/>
</dbReference>
<reference evidence="2 3" key="1">
    <citation type="submission" date="2020-04" db="EMBL/GenBank/DDBJ databases">
        <title>Zoogloea sp. G-4-1-14 isolated from soil.</title>
        <authorList>
            <person name="Dahal R.H."/>
        </authorList>
    </citation>
    <scope>NUCLEOTIDE SEQUENCE [LARGE SCALE GENOMIC DNA]</scope>
    <source>
        <strain evidence="2 3">G-4-1-14</strain>
    </source>
</reference>
<dbReference type="EMBL" id="JABBGA010000003">
    <property type="protein sequence ID" value="NML25321.1"/>
    <property type="molecule type" value="Genomic_DNA"/>
</dbReference>
<organism evidence="2 3">
    <name type="scientific">Zoogloea dura</name>
    <dbReference type="NCBI Taxonomy" id="2728840"/>
    <lineage>
        <taxon>Bacteria</taxon>
        <taxon>Pseudomonadati</taxon>
        <taxon>Pseudomonadota</taxon>
        <taxon>Betaproteobacteria</taxon>
        <taxon>Rhodocyclales</taxon>
        <taxon>Zoogloeaceae</taxon>
        <taxon>Zoogloea</taxon>
    </lineage>
</organism>
<evidence type="ECO:0000259" key="1">
    <source>
        <dbReference type="Pfam" id="PF10006"/>
    </source>
</evidence>
<dbReference type="Pfam" id="PF10006">
    <property type="entry name" value="DUF2249"/>
    <property type="match status" value="1"/>
</dbReference>
<protein>
    <submittedName>
        <fullName evidence="2">Sulfurtransferase TusA family protein</fullName>
    </submittedName>
</protein>
<proteinExistence type="predicted"/>
<sequence>MLRFPAIAALEGRSVPTSPNPVIIDARGLMPPEPLNLTLEALDTLPPDGEVILLLYREPTPLYDVLRRNGYTHRTEVNSDGEFAIHIRHAGAD</sequence>
<name>A0A848G6R0_9RHOO</name>
<evidence type="ECO:0000313" key="3">
    <source>
        <dbReference type="Proteomes" id="UP000580043"/>
    </source>
</evidence>
<gene>
    <name evidence="2" type="ORF">HHL15_06180</name>
</gene>
<dbReference type="InterPro" id="IPR036868">
    <property type="entry name" value="TusA-like_sf"/>
</dbReference>
<evidence type="ECO:0000313" key="2">
    <source>
        <dbReference type="EMBL" id="NML25321.1"/>
    </source>
</evidence>
<dbReference type="GO" id="GO:0016740">
    <property type="term" value="F:transferase activity"/>
    <property type="evidence" value="ECO:0007669"/>
    <property type="project" value="UniProtKB-KW"/>
</dbReference>
<dbReference type="Gene3D" id="3.30.110.40">
    <property type="entry name" value="TusA-like domain"/>
    <property type="match status" value="1"/>
</dbReference>